<dbReference type="PROSITE" id="PS51689">
    <property type="entry name" value="SAM_RNA_A_N6_MT"/>
    <property type="match status" value="1"/>
</dbReference>
<dbReference type="PANTHER" id="PTHR11727:SF13">
    <property type="entry name" value="DIMETHYLADENOSINE TRANSFERASE 2, MITOCHONDRIAL"/>
    <property type="match status" value="1"/>
</dbReference>
<keyword evidence="10" id="KW-0804">Transcription</keyword>
<evidence type="ECO:0000256" key="9">
    <source>
        <dbReference type="ARBA" id="ARBA00023128"/>
    </source>
</evidence>
<proteinExistence type="inferred from homology"/>
<evidence type="ECO:0000256" key="11">
    <source>
        <dbReference type="PROSITE-ProRule" id="PRU01026"/>
    </source>
</evidence>
<dbReference type="InterPro" id="IPR029063">
    <property type="entry name" value="SAM-dependent_MTases_sf"/>
</dbReference>
<dbReference type="Pfam" id="PF00398">
    <property type="entry name" value="RrnaAD"/>
    <property type="match status" value="1"/>
</dbReference>
<keyword evidence="6 11" id="KW-0694">RNA-binding</keyword>
<evidence type="ECO:0000256" key="3">
    <source>
        <dbReference type="ARBA" id="ARBA00022603"/>
    </source>
</evidence>
<dbReference type="GO" id="GO:0003723">
    <property type="term" value="F:RNA binding"/>
    <property type="evidence" value="ECO:0007669"/>
    <property type="project" value="UniProtKB-UniRule"/>
</dbReference>
<sequence length="408" mass="46608">MSSVAGVRLGLCLFRYGPQTGVPVVVFCRKNHSVANSKSMNSGKLPSCEMSTVAGQKQTKPFTVDFSELRKEMHLAESLRRFRRFVTDPGVASNIVYSLDPWDHRSTPVLIECNPGPGVLTRALLDTGCNVVALENDAEFLPGLKRLEKSTGGQLKVLHCDFFRLDPWTESIVRAPSMYSSDLMEQLNISEVPWDMEVPVKVFGILNHTKERNLLWKFLYSLYERLSIFRYGRIEFNFFMSEHLYQRLLAKPGEYQRYQALSVLYNVACEVQLLHKEESSTFFTPKKFKGSSVVKTGASSGSNLCLVRITPRRNLFSEHFTPCDGKVFINMVKQCLVKRTSKLIHRLESWNPGEGEQLLQNLQLPEDIKTGDIYPEEYKLLFEILTHSEDFNQGFAFDDVHKDVSCVY</sequence>
<evidence type="ECO:0000256" key="10">
    <source>
        <dbReference type="ARBA" id="ARBA00023163"/>
    </source>
</evidence>
<comment type="subcellular location">
    <subcellularLocation>
        <location evidence="1">Mitochondrion</location>
    </subcellularLocation>
</comment>
<keyword evidence="8" id="KW-0805">Transcription regulation</keyword>
<evidence type="ECO:0000256" key="2">
    <source>
        <dbReference type="ARBA" id="ARBA00022552"/>
    </source>
</evidence>
<feature type="binding site" evidence="11">
    <location>
        <position position="86"/>
    </location>
    <ligand>
        <name>S-adenosyl-L-methionine</name>
        <dbReference type="ChEBI" id="CHEBI:59789"/>
    </ligand>
</feature>
<evidence type="ECO:0000313" key="13">
    <source>
        <dbReference type="EMBL" id="DBA26900.1"/>
    </source>
</evidence>
<dbReference type="EC" id="2.1.1.-" evidence="12"/>
<keyword evidence="14" id="KW-1185">Reference proteome</keyword>
<gene>
    <name evidence="13" type="ORF">GDO54_011099</name>
</gene>
<keyword evidence="9" id="KW-0496">Mitochondrion</keyword>
<evidence type="ECO:0000256" key="1">
    <source>
        <dbReference type="ARBA" id="ARBA00004173"/>
    </source>
</evidence>
<dbReference type="InterPro" id="IPR001737">
    <property type="entry name" value="KsgA/Erm"/>
</dbReference>
<dbReference type="Proteomes" id="UP001181693">
    <property type="component" value="Unassembled WGS sequence"/>
</dbReference>
<dbReference type="PANTHER" id="PTHR11727">
    <property type="entry name" value="DIMETHYLADENOSINE TRANSFERASE"/>
    <property type="match status" value="1"/>
</dbReference>
<dbReference type="PIRSF" id="PIRSF027833">
    <property type="entry name" value="MtTFB2"/>
    <property type="match status" value="1"/>
</dbReference>
<evidence type="ECO:0000313" key="14">
    <source>
        <dbReference type="Proteomes" id="UP001181693"/>
    </source>
</evidence>
<keyword evidence="4 11" id="KW-0808">Transferase</keyword>
<comment type="similarity">
    <text evidence="11 12">Belongs to the class I-like SAM-binding methyltransferase superfamily. rRNA adenine N(6)-methyltransferase family.</text>
</comment>
<reference evidence="13" key="1">
    <citation type="thesis" date="2020" institute="ProQuest LLC" country="789 East Eisenhower Parkway, Ann Arbor, MI, USA">
        <title>Comparative Genomics and Chromosome Evolution.</title>
        <authorList>
            <person name="Mudd A.B."/>
        </authorList>
    </citation>
    <scope>NUCLEOTIDE SEQUENCE</scope>
    <source>
        <strain evidence="13">1538</strain>
        <tissue evidence="13">Blood</tissue>
    </source>
</reference>
<evidence type="ECO:0000256" key="7">
    <source>
        <dbReference type="ARBA" id="ARBA00022946"/>
    </source>
</evidence>
<dbReference type="GO" id="GO:0000179">
    <property type="term" value="F:rRNA (adenine-N6,N6-)-dimethyltransferase activity"/>
    <property type="evidence" value="ECO:0007669"/>
    <property type="project" value="UniProtKB-UniRule"/>
</dbReference>
<accession>A0AAV3APE7</accession>
<comment type="caution">
    <text evidence="11">Lacks conserved residue(s) required for the propagation of feature annotation.</text>
</comment>
<comment type="caution">
    <text evidence="13">The sequence shown here is derived from an EMBL/GenBank/DDBJ whole genome shotgun (WGS) entry which is preliminary data.</text>
</comment>
<dbReference type="AlphaFoldDB" id="A0AAV3APE7"/>
<dbReference type="GO" id="GO:0006391">
    <property type="term" value="P:transcription initiation at mitochondrial promoter"/>
    <property type="evidence" value="ECO:0007669"/>
    <property type="project" value="TreeGrafter"/>
</dbReference>
<evidence type="ECO:0000256" key="12">
    <source>
        <dbReference type="RuleBase" id="RU362106"/>
    </source>
</evidence>
<keyword evidence="5 11" id="KW-0949">S-adenosyl-L-methionine</keyword>
<keyword evidence="7" id="KW-0809">Transit peptide</keyword>
<protein>
    <recommendedName>
        <fullName evidence="12">rRNA adenine N(6)-methyltransferase</fullName>
        <ecNumber evidence="12">2.1.1.-</ecNumber>
    </recommendedName>
</protein>
<dbReference type="GO" id="GO:0034246">
    <property type="term" value="F:mitochondrial transcription factor activity"/>
    <property type="evidence" value="ECO:0007669"/>
    <property type="project" value="TreeGrafter"/>
</dbReference>
<keyword evidence="3 11" id="KW-0489">Methyltransferase</keyword>
<keyword evidence="2 12" id="KW-0698">rRNA processing</keyword>
<feature type="binding site" evidence="11">
    <location>
        <position position="135"/>
    </location>
    <ligand>
        <name>S-adenosyl-L-methionine</name>
        <dbReference type="ChEBI" id="CHEBI:59789"/>
    </ligand>
</feature>
<dbReference type="SUPFAM" id="SSF53335">
    <property type="entry name" value="S-adenosyl-L-methionine-dependent methyltransferases"/>
    <property type="match status" value="1"/>
</dbReference>
<evidence type="ECO:0000256" key="5">
    <source>
        <dbReference type="ARBA" id="ARBA00022691"/>
    </source>
</evidence>
<organism evidence="13 14">
    <name type="scientific">Pyxicephalus adspersus</name>
    <name type="common">African bullfrog</name>
    <dbReference type="NCBI Taxonomy" id="30357"/>
    <lineage>
        <taxon>Eukaryota</taxon>
        <taxon>Metazoa</taxon>
        <taxon>Chordata</taxon>
        <taxon>Craniata</taxon>
        <taxon>Vertebrata</taxon>
        <taxon>Euteleostomi</taxon>
        <taxon>Amphibia</taxon>
        <taxon>Batrachia</taxon>
        <taxon>Anura</taxon>
        <taxon>Neobatrachia</taxon>
        <taxon>Ranoidea</taxon>
        <taxon>Pyxicephalidae</taxon>
        <taxon>Pyxicephalinae</taxon>
        <taxon>Pyxicephalus</taxon>
    </lineage>
</organism>
<dbReference type="Gene3D" id="3.40.50.150">
    <property type="entry name" value="Vaccinia Virus protein VP39"/>
    <property type="match status" value="1"/>
</dbReference>
<dbReference type="EMBL" id="DYDO01000004">
    <property type="protein sequence ID" value="DBA26900.1"/>
    <property type="molecule type" value="Genomic_DNA"/>
</dbReference>
<feature type="binding site" evidence="11">
    <location>
        <position position="161"/>
    </location>
    <ligand>
        <name>S-adenosyl-L-methionine</name>
        <dbReference type="ChEBI" id="CHEBI:59789"/>
    </ligand>
</feature>
<evidence type="ECO:0000256" key="6">
    <source>
        <dbReference type="ARBA" id="ARBA00022884"/>
    </source>
</evidence>
<name>A0AAV3APE7_PYXAD</name>
<evidence type="ECO:0000256" key="4">
    <source>
        <dbReference type="ARBA" id="ARBA00022679"/>
    </source>
</evidence>
<dbReference type="GO" id="GO:0005759">
    <property type="term" value="C:mitochondrial matrix"/>
    <property type="evidence" value="ECO:0007669"/>
    <property type="project" value="TreeGrafter"/>
</dbReference>
<evidence type="ECO:0000256" key="8">
    <source>
        <dbReference type="ARBA" id="ARBA00023015"/>
    </source>
</evidence>